<evidence type="ECO:0008006" key="3">
    <source>
        <dbReference type="Google" id="ProtNLM"/>
    </source>
</evidence>
<accession>A0A2N7KJM6</accession>
<organism evidence="1 2">
    <name type="scientific">Vibrio lentus</name>
    <dbReference type="NCBI Taxonomy" id="136468"/>
    <lineage>
        <taxon>Bacteria</taxon>
        <taxon>Pseudomonadati</taxon>
        <taxon>Pseudomonadota</taxon>
        <taxon>Gammaproteobacteria</taxon>
        <taxon>Vibrionales</taxon>
        <taxon>Vibrionaceae</taxon>
        <taxon>Vibrio</taxon>
    </lineage>
</organism>
<comment type="caution">
    <text evidence="1">The sequence shown here is derived from an EMBL/GenBank/DDBJ whole genome shotgun (WGS) entry which is preliminary data.</text>
</comment>
<dbReference type="InterPro" id="IPR051698">
    <property type="entry name" value="Transposase_11-like"/>
</dbReference>
<proteinExistence type="predicted"/>
<evidence type="ECO:0000313" key="1">
    <source>
        <dbReference type="EMBL" id="PMM76307.1"/>
    </source>
</evidence>
<evidence type="ECO:0000313" key="2">
    <source>
        <dbReference type="Proteomes" id="UP000235406"/>
    </source>
</evidence>
<gene>
    <name evidence="1" type="ORF">BCT49_22590</name>
</gene>
<dbReference type="InterPro" id="IPR047647">
    <property type="entry name" value="ISAs1_transpos"/>
</dbReference>
<dbReference type="PANTHER" id="PTHR30298:SF0">
    <property type="entry name" value="PROTEIN YBFL-RELATED"/>
    <property type="match status" value="1"/>
</dbReference>
<dbReference type="AlphaFoldDB" id="A0A2N7KJM6"/>
<sequence>MVNFDTRERRNLLHVVSAWGSQHQLALGQVTVDEKSNEASAILRLLTLLDIENRIITLDAMSCQKLYGSNKYWKKRHGYHRRSLSETAMY</sequence>
<dbReference type="Proteomes" id="UP000235406">
    <property type="component" value="Unassembled WGS sequence"/>
</dbReference>
<reference evidence="2" key="1">
    <citation type="submission" date="2016-07" db="EMBL/GenBank/DDBJ databases">
        <title>Nontailed viruses are major unrecognized killers of bacteria in the ocean.</title>
        <authorList>
            <person name="Kauffman K."/>
            <person name="Hussain F."/>
            <person name="Yang J."/>
            <person name="Arevalo P."/>
            <person name="Brown J."/>
            <person name="Cutler M."/>
            <person name="Kelly L."/>
            <person name="Polz M.F."/>
        </authorList>
    </citation>
    <scope>NUCLEOTIDE SEQUENCE [LARGE SCALE GENOMIC DNA]</scope>
    <source>
        <strain evidence="2">10N.261.46.F8</strain>
    </source>
</reference>
<protein>
    <recommendedName>
        <fullName evidence="3">Transposase</fullName>
    </recommendedName>
</protein>
<dbReference type="EMBL" id="MCZK01000031">
    <property type="protein sequence ID" value="PMM76307.1"/>
    <property type="molecule type" value="Genomic_DNA"/>
</dbReference>
<dbReference type="PANTHER" id="PTHR30298">
    <property type="entry name" value="H REPEAT-ASSOCIATED PREDICTED TRANSPOSASE"/>
    <property type="match status" value="1"/>
</dbReference>
<name>A0A2N7KJM6_9VIBR</name>
<dbReference type="NCBIfam" id="NF033564">
    <property type="entry name" value="transpos_ISAs1"/>
    <property type="match status" value="1"/>
</dbReference>